<keyword evidence="1" id="KW-1133">Transmembrane helix</keyword>
<name>A0A814GRN8_9BILA</name>
<evidence type="ECO:0000313" key="2">
    <source>
        <dbReference type="EMBL" id="CAF0999774.1"/>
    </source>
</evidence>
<dbReference type="Proteomes" id="UP000663845">
    <property type="component" value="Unassembled WGS sequence"/>
</dbReference>
<gene>
    <name evidence="2" type="ORF">JYZ213_LOCUS15928</name>
</gene>
<protein>
    <submittedName>
        <fullName evidence="2">Uncharacterized protein</fullName>
    </submittedName>
</protein>
<keyword evidence="1" id="KW-0472">Membrane</keyword>
<accession>A0A814GRN8</accession>
<proteinExistence type="predicted"/>
<evidence type="ECO:0000313" key="3">
    <source>
        <dbReference type="Proteomes" id="UP000663845"/>
    </source>
</evidence>
<comment type="caution">
    <text evidence="2">The sequence shown here is derived from an EMBL/GenBank/DDBJ whole genome shotgun (WGS) entry which is preliminary data.</text>
</comment>
<feature type="transmembrane region" description="Helical" evidence="1">
    <location>
        <begin position="12"/>
        <end position="36"/>
    </location>
</feature>
<dbReference type="EMBL" id="CAJNOG010000140">
    <property type="protein sequence ID" value="CAF0999774.1"/>
    <property type="molecule type" value="Genomic_DNA"/>
</dbReference>
<dbReference type="InterPro" id="IPR040416">
    <property type="entry name" value="TMEM181"/>
</dbReference>
<evidence type="ECO:0000256" key="1">
    <source>
        <dbReference type="SAM" id="Phobius"/>
    </source>
</evidence>
<dbReference type="AlphaFoldDB" id="A0A814GRN8"/>
<reference evidence="2" key="1">
    <citation type="submission" date="2021-02" db="EMBL/GenBank/DDBJ databases">
        <authorList>
            <person name="Nowell W R."/>
        </authorList>
    </citation>
    <scope>NUCLEOTIDE SEQUENCE</scope>
</reference>
<dbReference type="PANTHER" id="PTHR31918">
    <property type="entry name" value="TRANSMEMBRANE PROTEIN 181"/>
    <property type="match status" value="1"/>
</dbReference>
<sequence length="122" mass="14235">MRLYALHKRQIVAVFALFFICLLITTLIGIAGPSVIQPNNYKLENPQKQLSGPYKLKSDYLDTFHQRLWLTMKTITDNNGKKRKYICCAKVYEAINKVIHTNKHTFLTPPWIKDDLINRSKL</sequence>
<organism evidence="2 3">
    <name type="scientific">Adineta steineri</name>
    <dbReference type="NCBI Taxonomy" id="433720"/>
    <lineage>
        <taxon>Eukaryota</taxon>
        <taxon>Metazoa</taxon>
        <taxon>Spiralia</taxon>
        <taxon>Gnathifera</taxon>
        <taxon>Rotifera</taxon>
        <taxon>Eurotatoria</taxon>
        <taxon>Bdelloidea</taxon>
        <taxon>Adinetida</taxon>
        <taxon>Adinetidae</taxon>
        <taxon>Adineta</taxon>
    </lineage>
</organism>
<keyword evidence="1" id="KW-0812">Transmembrane</keyword>
<dbReference type="GO" id="GO:0015643">
    <property type="term" value="F:toxic substance binding"/>
    <property type="evidence" value="ECO:0007669"/>
    <property type="project" value="InterPro"/>
</dbReference>
<dbReference type="PANTHER" id="PTHR31918:SF1">
    <property type="entry name" value="TRANSMEMBRANE PROTEIN 181"/>
    <property type="match status" value="1"/>
</dbReference>